<dbReference type="AlphaFoldDB" id="A0A378JPL6"/>
<organism evidence="1 2">
    <name type="scientific">Legionella beliardensis</name>
    <dbReference type="NCBI Taxonomy" id="91822"/>
    <lineage>
        <taxon>Bacteria</taxon>
        <taxon>Pseudomonadati</taxon>
        <taxon>Pseudomonadota</taxon>
        <taxon>Gammaproteobacteria</taxon>
        <taxon>Legionellales</taxon>
        <taxon>Legionellaceae</taxon>
        <taxon>Legionella</taxon>
    </lineage>
</organism>
<sequence length="57" mass="6190">MSLCFSGVDGITQAGSLLIDVTKQHPLILLSQSLPWNILVKTILPDLKKTKGGWAEN</sequence>
<reference evidence="1 2" key="1">
    <citation type="submission" date="2018-06" db="EMBL/GenBank/DDBJ databases">
        <authorList>
            <consortium name="Pathogen Informatics"/>
            <person name="Doyle S."/>
        </authorList>
    </citation>
    <scope>NUCLEOTIDE SEQUENCE [LARGE SCALE GENOMIC DNA]</scope>
    <source>
        <strain evidence="1 2">NCTC13315</strain>
    </source>
</reference>
<dbReference type="Proteomes" id="UP000254968">
    <property type="component" value="Unassembled WGS sequence"/>
</dbReference>
<keyword evidence="2" id="KW-1185">Reference proteome</keyword>
<dbReference type="EMBL" id="UGNV01000005">
    <property type="protein sequence ID" value="STX55734.1"/>
    <property type="molecule type" value="Genomic_DNA"/>
</dbReference>
<protein>
    <submittedName>
        <fullName evidence="1">Transposase IS4</fullName>
    </submittedName>
</protein>
<evidence type="ECO:0000313" key="2">
    <source>
        <dbReference type="Proteomes" id="UP000254968"/>
    </source>
</evidence>
<proteinExistence type="predicted"/>
<evidence type="ECO:0000313" key="1">
    <source>
        <dbReference type="EMBL" id="STX55734.1"/>
    </source>
</evidence>
<dbReference type="RefSeq" id="WP_160149927.1">
    <property type="nucleotide sequence ID" value="NZ_CAAAHO010000019.1"/>
</dbReference>
<gene>
    <name evidence="1" type="ORF">NCTC13315_03104</name>
</gene>
<accession>A0A378JPL6</accession>
<name>A0A378JPL6_9GAMM</name>